<keyword evidence="3" id="KW-1185">Reference proteome</keyword>
<dbReference type="SUPFAM" id="SSF47781">
    <property type="entry name" value="RuvA domain 2-like"/>
    <property type="match status" value="3"/>
</dbReference>
<comment type="caution">
    <text evidence="2">The sequence shown here is derived from an EMBL/GenBank/DDBJ whole genome shotgun (WGS) entry which is preliminary data.</text>
</comment>
<keyword evidence="1" id="KW-0472">Membrane</keyword>
<dbReference type="OrthoDB" id="981124at2"/>
<keyword evidence="1" id="KW-0812">Transmembrane</keyword>
<dbReference type="Gene3D" id="1.10.150.320">
    <property type="entry name" value="Photosystem II 12 kDa extrinsic protein"/>
    <property type="match status" value="1"/>
</dbReference>
<dbReference type="EMBL" id="WACR01000011">
    <property type="protein sequence ID" value="KAB1062705.1"/>
    <property type="molecule type" value="Genomic_DNA"/>
</dbReference>
<protein>
    <submittedName>
        <fullName evidence="2">Helix-hairpin-helix domain-containing protein</fullName>
    </submittedName>
</protein>
<evidence type="ECO:0000313" key="2">
    <source>
        <dbReference type="EMBL" id="KAB1062705.1"/>
    </source>
</evidence>
<dbReference type="AlphaFoldDB" id="A0A6N6M1P4"/>
<dbReference type="InterPro" id="IPR051675">
    <property type="entry name" value="Endo/Exo/Phosphatase_dom_1"/>
</dbReference>
<dbReference type="PANTHER" id="PTHR21180">
    <property type="entry name" value="ENDONUCLEASE/EXONUCLEASE/PHOSPHATASE FAMILY DOMAIN-CONTAINING PROTEIN 1"/>
    <property type="match status" value="1"/>
</dbReference>
<gene>
    <name evidence="2" type="ORF">F3059_12235</name>
</gene>
<dbReference type="Gene3D" id="1.10.150.280">
    <property type="entry name" value="AF1531-like domain"/>
    <property type="match status" value="1"/>
</dbReference>
<feature type="transmembrane region" description="Helical" evidence="1">
    <location>
        <begin position="20"/>
        <end position="40"/>
    </location>
</feature>
<keyword evidence="1" id="KW-1133">Transmembrane helix</keyword>
<evidence type="ECO:0000313" key="3">
    <source>
        <dbReference type="Proteomes" id="UP000435357"/>
    </source>
</evidence>
<name>A0A6N6M1P4_9FLAO</name>
<reference evidence="2 3" key="1">
    <citation type="submission" date="2019-09" db="EMBL/GenBank/DDBJ databases">
        <title>Genomes of Cryomorphaceae.</title>
        <authorList>
            <person name="Bowman J.P."/>
        </authorList>
    </citation>
    <scope>NUCLEOTIDE SEQUENCE [LARGE SCALE GENOMIC DNA]</scope>
    <source>
        <strain evidence="2 3">KCTC 52047</strain>
    </source>
</reference>
<dbReference type="RefSeq" id="WP_151169681.1">
    <property type="nucleotide sequence ID" value="NZ_WACR01000011.1"/>
</dbReference>
<organism evidence="2 3">
    <name type="scientific">Salibacter halophilus</name>
    <dbReference type="NCBI Taxonomy" id="1803916"/>
    <lineage>
        <taxon>Bacteria</taxon>
        <taxon>Pseudomonadati</taxon>
        <taxon>Bacteroidota</taxon>
        <taxon>Flavobacteriia</taxon>
        <taxon>Flavobacteriales</taxon>
        <taxon>Salibacteraceae</taxon>
        <taxon>Salibacter</taxon>
    </lineage>
</organism>
<sequence length="339" mass="39497">MKNPLQEIFHFTRSERNGIVVLVFIIALLIIALALPNRFYRFNSEIGVNKEKRDSLLAEYRANLVEAKSKYREQKNDEERSWSEPNDVPVADRKPVKEEQKRFQFDPNSLSADSFELLGFKDYVAENIIKYRNHGGRFSEPKDLKDIYYIDTILVDELAGLMEIKKRKKRIDSSGSDRENDTLLAKVETDSLKRDSTRENKYKDISFELNTCNAEELQEIYGIGPAYSGRIINYRDLLGGYLSVGQLKEVYGINDSLYSQIAPYFTVTNRDSIKKININEADAYEIGKHPYITNYLAIQIETYRRENGKFENLEDLREHRLLNDVLYIKIAPYLKVTKN</sequence>
<proteinExistence type="predicted"/>
<evidence type="ECO:0000256" key="1">
    <source>
        <dbReference type="SAM" id="Phobius"/>
    </source>
</evidence>
<accession>A0A6N6M1P4</accession>
<dbReference type="PANTHER" id="PTHR21180:SF32">
    <property type="entry name" value="ENDONUCLEASE_EXONUCLEASE_PHOSPHATASE FAMILY DOMAIN-CONTAINING PROTEIN 1"/>
    <property type="match status" value="1"/>
</dbReference>
<dbReference type="GO" id="GO:0015628">
    <property type="term" value="P:protein secretion by the type II secretion system"/>
    <property type="evidence" value="ECO:0007669"/>
    <property type="project" value="TreeGrafter"/>
</dbReference>
<dbReference type="GO" id="GO:0015627">
    <property type="term" value="C:type II protein secretion system complex"/>
    <property type="evidence" value="ECO:0007669"/>
    <property type="project" value="TreeGrafter"/>
</dbReference>
<dbReference type="InterPro" id="IPR010994">
    <property type="entry name" value="RuvA_2-like"/>
</dbReference>
<dbReference type="Pfam" id="PF12836">
    <property type="entry name" value="HHH_3"/>
    <property type="match status" value="3"/>
</dbReference>
<dbReference type="Proteomes" id="UP000435357">
    <property type="component" value="Unassembled WGS sequence"/>
</dbReference>